<proteinExistence type="predicted"/>
<keyword evidence="2" id="KW-1185">Reference proteome</keyword>
<dbReference type="EMBL" id="KZ270185">
    <property type="protein sequence ID" value="OZC06188.1"/>
    <property type="molecule type" value="Genomic_DNA"/>
</dbReference>
<evidence type="ECO:0000313" key="2">
    <source>
        <dbReference type="Proteomes" id="UP000242913"/>
    </source>
</evidence>
<sequence length="119" mass="14000">MTKLQKESHNTLIKVKIIIRHHTSDNETVENIISDKMINSLTLIDAIRFLLHNTTISFTCNDYGRLFLLPDGKRKDKIRELPYDQNYYKLLRDFCKAGRCTFLLNLADINPKERIINFS</sequence>
<accession>A0A238BNQ1</accession>
<organism evidence="1 2">
    <name type="scientific">Onchocerca flexuosa</name>
    <dbReference type="NCBI Taxonomy" id="387005"/>
    <lineage>
        <taxon>Eukaryota</taxon>
        <taxon>Metazoa</taxon>
        <taxon>Ecdysozoa</taxon>
        <taxon>Nematoda</taxon>
        <taxon>Chromadorea</taxon>
        <taxon>Rhabditida</taxon>
        <taxon>Spirurina</taxon>
        <taxon>Spiruromorpha</taxon>
        <taxon>Filarioidea</taxon>
        <taxon>Onchocercidae</taxon>
        <taxon>Onchocerca</taxon>
    </lineage>
</organism>
<dbReference type="OrthoDB" id="5870709at2759"/>
<dbReference type="Proteomes" id="UP000242913">
    <property type="component" value="Unassembled WGS sequence"/>
</dbReference>
<gene>
    <name evidence="1" type="ORF">X798_06828</name>
</gene>
<protein>
    <submittedName>
        <fullName evidence="1">Uncharacterized protein</fullName>
    </submittedName>
</protein>
<reference evidence="1 2" key="1">
    <citation type="submission" date="2015-12" db="EMBL/GenBank/DDBJ databases">
        <title>Draft genome of the nematode, Onchocerca flexuosa.</title>
        <authorList>
            <person name="Mitreva M."/>
        </authorList>
    </citation>
    <scope>NUCLEOTIDE SEQUENCE [LARGE SCALE GENOMIC DNA]</scope>
    <source>
        <strain evidence="1">Red Deer</strain>
    </source>
</reference>
<dbReference type="AlphaFoldDB" id="A0A238BNQ1"/>
<evidence type="ECO:0000313" key="1">
    <source>
        <dbReference type="EMBL" id="OZC06188.1"/>
    </source>
</evidence>
<name>A0A238BNQ1_9BILA</name>